<evidence type="ECO:0000313" key="6">
    <source>
        <dbReference type="Proteomes" id="UP001230289"/>
    </source>
</evidence>
<evidence type="ECO:0000256" key="3">
    <source>
        <dbReference type="ARBA" id="ARBA00023163"/>
    </source>
</evidence>
<dbReference type="SMART" id="SM00345">
    <property type="entry name" value="HTH_GNTR"/>
    <property type="match status" value="1"/>
</dbReference>
<protein>
    <submittedName>
        <fullName evidence="5">GntR family transcriptional regulator</fullName>
    </submittedName>
</protein>
<evidence type="ECO:0000313" key="5">
    <source>
        <dbReference type="EMBL" id="MDQ4212372.1"/>
    </source>
</evidence>
<dbReference type="InterPro" id="IPR036390">
    <property type="entry name" value="WH_DNA-bd_sf"/>
</dbReference>
<dbReference type="InterPro" id="IPR000524">
    <property type="entry name" value="Tscrpt_reg_HTH_GntR"/>
</dbReference>
<keyword evidence="2" id="KW-0238">DNA-binding</keyword>
<dbReference type="CDD" id="cd07377">
    <property type="entry name" value="WHTH_GntR"/>
    <property type="match status" value="1"/>
</dbReference>
<evidence type="ECO:0000256" key="2">
    <source>
        <dbReference type="ARBA" id="ARBA00023125"/>
    </source>
</evidence>
<dbReference type="PRINTS" id="PR00035">
    <property type="entry name" value="HTHGNTR"/>
</dbReference>
<keyword evidence="1" id="KW-0805">Transcription regulation</keyword>
<evidence type="ECO:0000259" key="4">
    <source>
        <dbReference type="PROSITE" id="PS50949"/>
    </source>
</evidence>
<accession>A0ABU0XB87</accession>
<dbReference type="PANTHER" id="PTHR38445:SF9">
    <property type="entry name" value="HTH-TYPE TRANSCRIPTIONAL REPRESSOR YTRA"/>
    <property type="match status" value="1"/>
</dbReference>
<reference evidence="5 6" key="1">
    <citation type="submission" date="2023-08" db="EMBL/GenBank/DDBJ databases">
        <title>Microbacterium sp. nov., isolated from a waste landfill.</title>
        <authorList>
            <person name="Wen W."/>
        </authorList>
    </citation>
    <scope>NUCLEOTIDE SEQUENCE [LARGE SCALE GENOMIC DNA]</scope>
    <source>
        <strain evidence="5 6">ASV81</strain>
    </source>
</reference>
<comment type="caution">
    <text evidence="5">The sequence shown here is derived from an EMBL/GenBank/DDBJ whole genome shotgun (WGS) entry which is preliminary data.</text>
</comment>
<name>A0ABU0XB87_9MICO</name>
<dbReference type="PANTHER" id="PTHR38445">
    <property type="entry name" value="HTH-TYPE TRANSCRIPTIONAL REPRESSOR YTRA"/>
    <property type="match status" value="1"/>
</dbReference>
<dbReference type="Gene3D" id="1.10.10.10">
    <property type="entry name" value="Winged helix-like DNA-binding domain superfamily/Winged helix DNA-binding domain"/>
    <property type="match status" value="1"/>
</dbReference>
<organism evidence="5 6">
    <name type="scientific">Microbacterium capsulatum</name>
    <dbReference type="NCBI Taxonomy" id="3041921"/>
    <lineage>
        <taxon>Bacteria</taxon>
        <taxon>Bacillati</taxon>
        <taxon>Actinomycetota</taxon>
        <taxon>Actinomycetes</taxon>
        <taxon>Micrococcales</taxon>
        <taxon>Microbacteriaceae</taxon>
        <taxon>Microbacterium</taxon>
    </lineage>
</organism>
<dbReference type="EMBL" id="JAVFCB010000001">
    <property type="protein sequence ID" value="MDQ4212372.1"/>
    <property type="molecule type" value="Genomic_DNA"/>
</dbReference>
<proteinExistence type="predicted"/>
<evidence type="ECO:0000256" key="1">
    <source>
        <dbReference type="ARBA" id="ARBA00023015"/>
    </source>
</evidence>
<dbReference type="Proteomes" id="UP001230289">
    <property type="component" value="Unassembled WGS sequence"/>
</dbReference>
<dbReference type="PROSITE" id="PS50949">
    <property type="entry name" value="HTH_GNTR"/>
    <property type="match status" value="1"/>
</dbReference>
<dbReference type="InterPro" id="IPR036388">
    <property type="entry name" value="WH-like_DNA-bd_sf"/>
</dbReference>
<dbReference type="RefSeq" id="WP_308487313.1">
    <property type="nucleotide sequence ID" value="NZ_JAVFCB010000001.1"/>
</dbReference>
<dbReference type="SUPFAM" id="SSF46785">
    <property type="entry name" value="Winged helix' DNA-binding domain"/>
    <property type="match status" value="1"/>
</dbReference>
<keyword evidence="6" id="KW-1185">Reference proteome</keyword>
<dbReference type="Pfam" id="PF00392">
    <property type="entry name" value="GntR"/>
    <property type="match status" value="1"/>
</dbReference>
<feature type="domain" description="HTH gntR-type" evidence="4">
    <location>
        <begin position="10"/>
        <end position="78"/>
    </location>
</feature>
<gene>
    <name evidence="5" type="ORF">RBR11_00400</name>
</gene>
<keyword evidence="3" id="KW-0804">Transcription</keyword>
<sequence length="115" mass="12061">MIISLSPAGGTPSEQVYDQLRGLISTGRLAAEERLPSVRQLASDLGVAPGTVAKAYKQLEEDGLVVSRTGAGTRVSRSATPVSRAVAEAARALAAAARRDGLTTEDAERILRAMW</sequence>